<dbReference type="Gene3D" id="3.40.50.2000">
    <property type="entry name" value="Glycogen Phosphorylase B"/>
    <property type="match status" value="2"/>
</dbReference>
<evidence type="ECO:0000313" key="1">
    <source>
        <dbReference type="EMBL" id="MPM40998.1"/>
    </source>
</evidence>
<accession>A0A644ZKY0</accession>
<dbReference type="SUPFAM" id="SSF53756">
    <property type="entry name" value="UDP-Glycosyltransferase/glycogen phosphorylase"/>
    <property type="match status" value="1"/>
</dbReference>
<name>A0A644ZKY0_9ZZZZ</name>
<organism evidence="1">
    <name type="scientific">bioreactor metagenome</name>
    <dbReference type="NCBI Taxonomy" id="1076179"/>
    <lineage>
        <taxon>unclassified sequences</taxon>
        <taxon>metagenomes</taxon>
        <taxon>ecological metagenomes</taxon>
    </lineage>
</organism>
<protein>
    <recommendedName>
        <fullName evidence="2">Glycosyltransferase subfamily 4-like N-terminal domain-containing protein</fullName>
    </recommendedName>
</protein>
<dbReference type="EMBL" id="VSSQ01009209">
    <property type="protein sequence ID" value="MPM40998.1"/>
    <property type="molecule type" value="Genomic_DNA"/>
</dbReference>
<dbReference type="AlphaFoldDB" id="A0A644ZKY0"/>
<comment type="caution">
    <text evidence="1">The sequence shown here is derived from an EMBL/GenBank/DDBJ whole genome shotgun (WGS) entry which is preliminary data.</text>
</comment>
<reference evidence="1" key="1">
    <citation type="submission" date="2019-08" db="EMBL/GenBank/DDBJ databases">
        <authorList>
            <person name="Kucharzyk K."/>
            <person name="Murdoch R.W."/>
            <person name="Higgins S."/>
            <person name="Loffler F."/>
        </authorList>
    </citation>
    <scope>NUCLEOTIDE SEQUENCE</scope>
</reference>
<sequence>MAHNYLLLTEEYLPNPDASGVCAHNLAKEIVHRGNTVTILCRRKYHLPKVETIEGVDVYGIYRTALLDKNNRSLLPRLFRRLSFILHLPLYPIKSLSYLVRMIQQSKRIIKQESIDCVIALNHPMESCLTEAVLKRKYKDIHFCVYDVDSFSNKIGDRLIPYSIQQKLFWRWERWVLAQVDQMIIMDNHAKHYQGDRYIQYSQKFDYANFPTLVIENYKNPKQDDVNTLCIHLGTLSKVYRNPEKVCETFLRLRNYALHFYGNTDDKELLERFAGTSQGTITLHGPVSFERGQQLLQEADVLISIGNAKSEMVPSKIFEYISYGKPILHFYSFLEDPVISYLKHYPLALLVNEQESIESISQEISSFIEVNRGRRVKKSEILEKYQKNTPEFSLDLIERRLR</sequence>
<gene>
    <name evidence="1" type="ORF">SDC9_87647</name>
</gene>
<evidence type="ECO:0008006" key="2">
    <source>
        <dbReference type="Google" id="ProtNLM"/>
    </source>
</evidence>
<proteinExistence type="predicted"/>